<dbReference type="GO" id="GO:0030126">
    <property type="term" value="C:COPI vesicle coat"/>
    <property type="evidence" value="ECO:0007669"/>
    <property type="project" value="TreeGrafter"/>
</dbReference>
<feature type="repeat" description="WD" evidence="3">
    <location>
        <begin position="27"/>
        <end position="59"/>
    </location>
</feature>
<evidence type="ECO:0000313" key="4">
    <source>
        <dbReference type="EMBL" id="CAE0688385.1"/>
    </source>
</evidence>
<accession>A0A7S3ZMX6</accession>
<dbReference type="PROSITE" id="PS50082">
    <property type="entry name" value="WD_REPEATS_2"/>
    <property type="match status" value="1"/>
</dbReference>
<name>A0A7S3ZMX6_9STRA</name>
<proteinExistence type="predicted"/>
<dbReference type="GO" id="GO:0006890">
    <property type="term" value="P:retrograde vesicle-mediated transport, Golgi to endoplasmic reticulum"/>
    <property type="evidence" value="ECO:0007669"/>
    <property type="project" value="TreeGrafter"/>
</dbReference>
<sequence>MSALILIADDMRLRLYNYNTMEKVKDMEAHADYIRFVEIHPTLPYILSSSDDMSIKLWNWEQNWDCTSSFEGHAHYVMMCKFNPKDTNTFASASLDRTIKVPHRIEASTNGPLIRFGALALNSPISRSKAMTGVSTAWTTTRVVRSSVFHFN</sequence>
<dbReference type="AlphaFoldDB" id="A0A7S3ZMX6"/>
<dbReference type="Gene3D" id="2.130.10.10">
    <property type="entry name" value="YVTN repeat-like/Quinoprotein amine dehydrogenase"/>
    <property type="match status" value="1"/>
</dbReference>
<evidence type="ECO:0000256" key="1">
    <source>
        <dbReference type="ARBA" id="ARBA00022574"/>
    </source>
</evidence>
<dbReference type="EMBL" id="HBIW01004695">
    <property type="protein sequence ID" value="CAE0688385.1"/>
    <property type="molecule type" value="Transcribed_RNA"/>
</dbReference>
<dbReference type="InterPro" id="IPR050844">
    <property type="entry name" value="Coatomer_complex_subunit"/>
</dbReference>
<protein>
    <recommendedName>
        <fullName evidence="5">Coatomer WD associated region domain-containing protein</fullName>
    </recommendedName>
</protein>
<keyword evidence="2" id="KW-0677">Repeat</keyword>
<evidence type="ECO:0000256" key="2">
    <source>
        <dbReference type="ARBA" id="ARBA00022737"/>
    </source>
</evidence>
<dbReference type="InterPro" id="IPR036322">
    <property type="entry name" value="WD40_repeat_dom_sf"/>
</dbReference>
<evidence type="ECO:0008006" key="5">
    <source>
        <dbReference type="Google" id="ProtNLM"/>
    </source>
</evidence>
<dbReference type="PANTHER" id="PTHR19876">
    <property type="entry name" value="COATOMER"/>
    <property type="match status" value="1"/>
</dbReference>
<dbReference type="InterPro" id="IPR015943">
    <property type="entry name" value="WD40/YVTN_repeat-like_dom_sf"/>
</dbReference>
<gene>
    <name evidence="4" type="ORF">PCAL00307_LOCUS3819</name>
</gene>
<reference evidence="4" key="1">
    <citation type="submission" date="2021-01" db="EMBL/GenBank/DDBJ databases">
        <authorList>
            <person name="Corre E."/>
            <person name="Pelletier E."/>
            <person name="Niang G."/>
            <person name="Scheremetjew M."/>
            <person name="Finn R."/>
            <person name="Kale V."/>
            <person name="Holt S."/>
            <person name="Cochrane G."/>
            <person name="Meng A."/>
            <person name="Brown T."/>
            <person name="Cohen L."/>
        </authorList>
    </citation>
    <scope>NUCLEOTIDE SEQUENCE</scope>
    <source>
        <strain evidence="4">CCMP1756</strain>
    </source>
</reference>
<dbReference type="SUPFAM" id="SSF50978">
    <property type="entry name" value="WD40 repeat-like"/>
    <property type="match status" value="1"/>
</dbReference>
<dbReference type="GO" id="GO:0006886">
    <property type="term" value="P:intracellular protein transport"/>
    <property type="evidence" value="ECO:0007669"/>
    <property type="project" value="TreeGrafter"/>
</dbReference>
<dbReference type="PROSITE" id="PS50294">
    <property type="entry name" value="WD_REPEATS_REGION"/>
    <property type="match status" value="1"/>
</dbReference>
<keyword evidence="1 3" id="KW-0853">WD repeat</keyword>
<dbReference type="Pfam" id="PF00400">
    <property type="entry name" value="WD40"/>
    <property type="match status" value="2"/>
</dbReference>
<organism evidence="4">
    <name type="scientific">Pelagomonas calceolata</name>
    <dbReference type="NCBI Taxonomy" id="35677"/>
    <lineage>
        <taxon>Eukaryota</taxon>
        <taxon>Sar</taxon>
        <taxon>Stramenopiles</taxon>
        <taxon>Ochrophyta</taxon>
        <taxon>Pelagophyceae</taxon>
        <taxon>Pelagomonadales</taxon>
        <taxon>Pelagomonadaceae</taxon>
        <taxon>Pelagomonas</taxon>
    </lineage>
</organism>
<dbReference type="GO" id="GO:0006891">
    <property type="term" value="P:intra-Golgi vesicle-mediated transport"/>
    <property type="evidence" value="ECO:0007669"/>
    <property type="project" value="TreeGrafter"/>
</dbReference>
<dbReference type="PANTHER" id="PTHR19876:SF2">
    <property type="entry name" value="COATOMER SUBUNIT BETA"/>
    <property type="match status" value="1"/>
</dbReference>
<dbReference type="SMART" id="SM00320">
    <property type="entry name" value="WD40"/>
    <property type="match status" value="2"/>
</dbReference>
<evidence type="ECO:0000256" key="3">
    <source>
        <dbReference type="PROSITE-ProRule" id="PRU00221"/>
    </source>
</evidence>
<dbReference type="GO" id="GO:0006888">
    <property type="term" value="P:endoplasmic reticulum to Golgi vesicle-mediated transport"/>
    <property type="evidence" value="ECO:0007669"/>
    <property type="project" value="TreeGrafter"/>
</dbReference>
<dbReference type="InterPro" id="IPR001680">
    <property type="entry name" value="WD40_rpt"/>
</dbReference>